<protein>
    <submittedName>
        <fullName evidence="2">Phage portal protein</fullName>
    </submittedName>
</protein>
<dbReference type="InterPro" id="IPR006427">
    <property type="entry name" value="Portal_HK97"/>
</dbReference>
<dbReference type="Proteomes" id="UP001208938">
    <property type="component" value="Unassembled WGS sequence"/>
</dbReference>
<feature type="compositionally biased region" description="Polar residues" evidence="1">
    <location>
        <begin position="1"/>
        <end position="20"/>
    </location>
</feature>
<gene>
    <name evidence="2" type="ORF">OKW52_10230</name>
</gene>
<dbReference type="Pfam" id="PF04860">
    <property type="entry name" value="Phage_portal"/>
    <property type="match status" value="1"/>
</dbReference>
<dbReference type="InterPro" id="IPR006944">
    <property type="entry name" value="Phage/GTA_portal"/>
</dbReference>
<comment type="caution">
    <text evidence="2">The sequence shown here is derived from an EMBL/GenBank/DDBJ whole genome shotgun (WGS) entry which is preliminary data.</text>
</comment>
<accession>A0ABT3GYM5</accession>
<name>A0ABT3GYM5_9RHOB</name>
<sequence>MGFLSSLTARSAPEQRSTVNPKHPRDPVLAQMFGGGDAVSVTPDSAMRVTAVYACISLIAETLAALPLHVYRKKTDPQTGRESREKVADHPLYRLLHEMPVAGMTSFEWREMILSHTALRGDGFARIITDRGGQIAELPPILPDHIQPFRDRRGRLLYRWWEDGRGPTRILFDEEVLRIPHKMMDGVTSLSPIATHRQTIGNALAAGQFLRSFYANSAQPKGALMSDQPLTDEAAKALRKSWEERHQGPENAGRVAIFDGGLKWESIGMTMDDAQYIELQKFSIGDIARIYLVPPHKIGEMGAATFGNIEHQAIEFVVDTILRWVRRVESRYNAYLLTPSDRAAGLYAAFDMKGLLRGDATARGNFYRALFYIGAISPNEIRRAEDMNPYAGGEGYYVQGATVPIAAIDAATGAAPGSVDAALQAKVEQIVNDALAGAQTTPETPPSKKVQP</sequence>
<dbReference type="RefSeq" id="WP_264505608.1">
    <property type="nucleotide sequence ID" value="NZ_JAPDFL010000001.1"/>
</dbReference>
<dbReference type="EMBL" id="JAPDFL010000001">
    <property type="protein sequence ID" value="MCW1932622.1"/>
    <property type="molecule type" value="Genomic_DNA"/>
</dbReference>
<reference evidence="2 3" key="1">
    <citation type="submission" date="2022-10" db="EMBL/GenBank/DDBJ databases">
        <title>Pararhodobacter sp. nov., isolated from marine algae.</title>
        <authorList>
            <person name="Choi B.J."/>
            <person name="Kim J.M."/>
            <person name="Lee J.K."/>
            <person name="Choi D.G."/>
            <person name="Jeon C.O."/>
        </authorList>
    </citation>
    <scope>NUCLEOTIDE SEQUENCE [LARGE SCALE GENOMIC DNA]</scope>
    <source>
        <strain evidence="2 3">ZQ420</strain>
    </source>
</reference>
<dbReference type="NCBIfam" id="TIGR01537">
    <property type="entry name" value="portal_HK97"/>
    <property type="match status" value="1"/>
</dbReference>
<evidence type="ECO:0000313" key="3">
    <source>
        <dbReference type="Proteomes" id="UP001208938"/>
    </source>
</evidence>
<feature type="region of interest" description="Disordered" evidence="1">
    <location>
        <begin position="1"/>
        <end position="26"/>
    </location>
</feature>
<keyword evidence="3" id="KW-1185">Reference proteome</keyword>
<organism evidence="2 3">
    <name type="scientific">Pararhodobacter zhoushanensis</name>
    <dbReference type="NCBI Taxonomy" id="2479545"/>
    <lineage>
        <taxon>Bacteria</taxon>
        <taxon>Pseudomonadati</taxon>
        <taxon>Pseudomonadota</taxon>
        <taxon>Alphaproteobacteria</taxon>
        <taxon>Rhodobacterales</taxon>
        <taxon>Paracoccaceae</taxon>
        <taxon>Pararhodobacter</taxon>
    </lineage>
</organism>
<evidence type="ECO:0000256" key="1">
    <source>
        <dbReference type="SAM" id="MobiDB-lite"/>
    </source>
</evidence>
<proteinExistence type="predicted"/>
<evidence type="ECO:0000313" key="2">
    <source>
        <dbReference type="EMBL" id="MCW1932622.1"/>
    </source>
</evidence>